<name>A0A7K0CBA9_9ACTN</name>
<dbReference type="Gene3D" id="3.40.50.2000">
    <property type="entry name" value="Glycogen Phosphorylase B"/>
    <property type="match status" value="2"/>
</dbReference>
<dbReference type="Pfam" id="PF13692">
    <property type="entry name" value="Glyco_trans_1_4"/>
    <property type="match status" value="1"/>
</dbReference>
<evidence type="ECO:0000313" key="5">
    <source>
        <dbReference type="EMBL" id="MQY10740.1"/>
    </source>
</evidence>
<feature type="domain" description="Glycosyltransferase subfamily 4-like N-terminal" evidence="4">
    <location>
        <begin position="16"/>
        <end position="180"/>
    </location>
</feature>
<keyword evidence="3 5" id="KW-0808">Transferase</keyword>
<reference evidence="5 6" key="1">
    <citation type="submission" date="2019-10" db="EMBL/GenBank/DDBJ databases">
        <title>Streptomyces smaragdinus sp. nov. and Streptomyces fabii sp. nov., isolated from the gut of fungus growing-termite Macrotermes natalensis.</title>
        <authorList>
            <person name="Schwitalla J."/>
            <person name="Benndorf R."/>
            <person name="Martin K."/>
            <person name="De Beer W."/>
            <person name="Kaster A.-K."/>
            <person name="Vollmers J."/>
            <person name="Poulsen M."/>
            <person name="Beemelmanns C."/>
        </authorList>
    </citation>
    <scope>NUCLEOTIDE SEQUENCE [LARGE SCALE GENOMIC DNA]</scope>
    <source>
        <strain evidence="5 6">RB5</strain>
    </source>
</reference>
<keyword evidence="2 5" id="KW-0328">Glycosyltransferase</keyword>
<evidence type="ECO:0000256" key="3">
    <source>
        <dbReference type="ARBA" id="ARBA00022679"/>
    </source>
</evidence>
<evidence type="ECO:0000256" key="2">
    <source>
        <dbReference type="ARBA" id="ARBA00022676"/>
    </source>
</evidence>
<dbReference type="RefSeq" id="WP_153450084.1">
    <property type="nucleotide sequence ID" value="NZ_WEGJ01000002.1"/>
</dbReference>
<dbReference type="InterPro" id="IPR028098">
    <property type="entry name" value="Glyco_trans_4-like_N"/>
</dbReference>
<dbReference type="CDD" id="cd03801">
    <property type="entry name" value="GT4_PimA-like"/>
    <property type="match status" value="1"/>
</dbReference>
<evidence type="ECO:0000313" key="6">
    <source>
        <dbReference type="Proteomes" id="UP000466345"/>
    </source>
</evidence>
<gene>
    <name evidence="5" type="primary">mshA_2</name>
    <name evidence="5" type="ORF">SRB5_08530</name>
</gene>
<dbReference type="SUPFAM" id="SSF53756">
    <property type="entry name" value="UDP-Glycosyltransferase/glycogen phosphorylase"/>
    <property type="match status" value="1"/>
</dbReference>
<proteinExistence type="predicted"/>
<dbReference type="EMBL" id="WEGJ01000002">
    <property type="protein sequence ID" value="MQY10740.1"/>
    <property type="molecule type" value="Genomic_DNA"/>
</dbReference>
<dbReference type="PANTHER" id="PTHR12526">
    <property type="entry name" value="GLYCOSYLTRANSFERASE"/>
    <property type="match status" value="1"/>
</dbReference>
<organism evidence="5 6">
    <name type="scientific">Streptomyces smaragdinus</name>
    <dbReference type="NCBI Taxonomy" id="2585196"/>
    <lineage>
        <taxon>Bacteria</taxon>
        <taxon>Bacillati</taxon>
        <taxon>Actinomycetota</taxon>
        <taxon>Actinomycetes</taxon>
        <taxon>Kitasatosporales</taxon>
        <taxon>Streptomycetaceae</taxon>
        <taxon>Streptomyces</taxon>
    </lineage>
</organism>
<sequence length="421" mass="44007">MRILLAQNLIHLPSHGGANRSNRLMLEELARRGHTCVVVGPLTGALATTGGAVEALRRRGAEIVSDGPEAVVYRYAGVESHAVRTAAALPGRIRRVAADLAPDFTLVPSDDPGFVVLGAVLAVTPDRVVYLVHTLQQLPFGPGAFYPSAAGTAMVRRTAAVVSVSLAAQRYVQEHAGLESTLVRPHVYGDGPYPDHGAAGPDGRSVTLINPCGYKGISVLLDLADSLPEVPFLTVPTWGTQPADLAALSKRGNIELTGPVDDIDTVFRRSSVLLMPSLWDETFGYSAVEAQLRGIPVLASAVGGLAEAELGVAGTLPVTAVSEYAARAGQARPEPVIPPQDVAPWRTALRELLEDGEVYRARSAASRVAAHAFVEGLDPGALETFLAGVTPSAAPERAAAPAPDRAAALRALAARRARTGK</sequence>
<evidence type="ECO:0000259" key="4">
    <source>
        <dbReference type="Pfam" id="PF13439"/>
    </source>
</evidence>
<dbReference type="Proteomes" id="UP000466345">
    <property type="component" value="Unassembled WGS sequence"/>
</dbReference>
<keyword evidence="6" id="KW-1185">Reference proteome</keyword>
<dbReference type="Pfam" id="PF13439">
    <property type="entry name" value="Glyco_transf_4"/>
    <property type="match status" value="1"/>
</dbReference>
<dbReference type="AlphaFoldDB" id="A0A7K0CBA9"/>
<protein>
    <recommendedName>
        <fullName evidence="1">D-inositol 3-phosphate glycosyltransferase</fullName>
    </recommendedName>
</protein>
<evidence type="ECO:0000256" key="1">
    <source>
        <dbReference type="ARBA" id="ARBA00021292"/>
    </source>
</evidence>
<accession>A0A7K0CBA9</accession>
<dbReference type="OrthoDB" id="3514870at2"/>
<dbReference type="GO" id="GO:0016757">
    <property type="term" value="F:glycosyltransferase activity"/>
    <property type="evidence" value="ECO:0007669"/>
    <property type="project" value="UniProtKB-KW"/>
</dbReference>
<comment type="caution">
    <text evidence="5">The sequence shown here is derived from an EMBL/GenBank/DDBJ whole genome shotgun (WGS) entry which is preliminary data.</text>
</comment>
<dbReference type="PANTHER" id="PTHR12526:SF510">
    <property type="entry name" value="D-INOSITOL 3-PHOSPHATE GLYCOSYLTRANSFERASE"/>
    <property type="match status" value="1"/>
</dbReference>